<dbReference type="Proteomes" id="UP001627154">
    <property type="component" value="Unassembled WGS sequence"/>
</dbReference>
<dbReference type="GO" id="GO:0003677">
    <property type="term" value="F:DNA binding"/>
    <property type="evidence" value="ECO:0007669"/>
    <property type="project" value="UniProtKB-KW"/>
</dbReference>
<comment type="caution">
    <text evidence="3">The sequence shown here is derived from an EMBL/GenBank/DDBJ whole genome shotgun (WGS) entry which is preliminary data.</text>
</comment>
<keyword evidence="1" id="KW-0238">DNA-binding</keyword>
<dbReference type="Pfam" id="PF16900">
    <property type="entry name" value="REPA_OB_2"/>
    <property type="match status" value="1"/>
</dbReference>
<gene>
    <name evidence="3" type="ORF">TKK_016571</name>
</gene>
<dbReference type="AlphaFoldDB" id="A0ABD2W5F8"/>
<dbReference type="InterPro" id="IPR012340">
    <property type="entry name" value="NA-bd_OB-fold"/>
</dbReference>
<sequence length="111" mass="12685">MSHINVVGILKYIGNLDLINLVKSNDQVYKRVLQLMDEHKNNIHVTLWGKVAENWSYKKYDVLTFKSVGVNEYGGHFGIKVYALSIITKNDDNEKSERVILQLPAVSCHNP</sequence>
<name>A0ABD2W5F8_9HYME</name>
<evidence type="ECO:0000313" key="4">
    <source>
        <dbReference type="Proteomes" id="UP001627154"/>
    </source>
</evidence>
<reference evidence="3 4" key="1">
    <citation type="journal article" date="2024" name="bioRxiv">
        <title>A reference genome for Trichogramma kaykai: A tiny desert-dwelling parasitoid wasp with competing sex-ratio distorters.</title>
        <authorList>
            <person name="Culotta J."/>
            <person name="Lindsey A.R."/>
        </authorList>
    </citation>
    <scope>NUCLEOTIDE SEQUENCE [LARGE SCALE GENOMIC DNA]</scope>
    <source>
        <strain evidence="3 4">KSX58</strain>
    </source>
</reference>
<evidence type="ECO:0000256" key="1">
    <source>
        <dbReference type="ARBA" id="ARBA00023125"/>
    </source>
</evidence>
<evidence type="ECO:0000259" key="2">
    <source>
        <dbReference type="Pfam" id="PF16900"/>
    </source>
</evidence>
<organism evidence="3 4">
    <name type="scientific">Trichogramma kaykai</name>
    <dbReference type="NCBI Taxonomy" id="54128"/>
    <lineage>
        <taxon>Eukaryota</taxon>
        <taxon>Metazoa</taxon>
        <taxon>Ecdysozoa</taxon>
        <taxon>Arthropoda</taxon>
        <taxon>Hexapoda</taxon>
        <taxon>Insecta</taxon>
        <taxon>Pterygota</taxon>
        <taxon>Neoptera</taxon>
        <taxon>Endopterygota</taxon>
        <taxon>Hymenoptera</taxon>
        <taxon>Apocrita</taxon>
        <taxon>Proctotrupomorpha</taxon>
        <taxon>Chalcidoidea</taxon>
        <taxon>Trichogrammatidae</taxon>
        <taxon>Trichogramma</taxon>
    </lineage>
</organism>
<proteinExistence type="predicted"/>
<protein>
    <recommendedName>
        <fullName evidence="2">Replication protein A OB domain-containing protein</fullName>
    </recommendedName>
</protein>
<dbReference type="SUPFAM" id="SSF50249">
    <property type="entry name" value="Nucleic acid-binding proteins"/>
    <property type="match status" value="1"/>
</dbReference>
<dbReference type="Gene3D" id="2.40.50.140">
    <property type="entry name" value="Nucleic acid-binding proteins"/>
    <property type="match status" value="1"/>
</dbReference>
<dbReference type="InterPro" id="IPR031657">
    <property type="entry name" value="REPA_OB_2"/>
</dbReference>
<accession>A0ABD2W5F8</accession>
<dbReference type="EMBL" id="JBJJXI010000134">
    <property type="protein sequence ID" value="KAL3388342.1"/>
    <property type="molecule type" value="Genomic_DNA"/>
</dbReference>
<evidence type="ECO:0000313" key="3">
    <source>
        <dbReference type="EMBL" id="KAL3388342.1"/>
    </source>
</evidence>
<feature type="domain" description="Replication protein A OB" evidence="2">
    <location>
        <begin position="3"/>
        <end position="76"/>
    </location>
</feature>
<keyword evidence="4" id="KW-1185">Reference proteome</keyword>